<protein>
    <submittedName>
        <fullName evidence="2">Uncharacterized protein</fullName>
    </submittedName>
</protein>
<feature type="transmembrane region" description="Helical" evidence="1">
    <location>
        <begin position="70"/>
        <end position="88"/>
    </location>
</feature>
<accession>A0ABY9TTE2</accession>
<keyword evidence="3" id="KW-1185">Reference proteome</keyword>
<reference evidence="3" key="1">
    <citation type="submission" date="2023-09" db="EMBL/GenBank/DDBJ databases">
        <authorList>
            <person name="Li S."/>
            <person name="Li X."/>
            <person name="Zhang C."/>
            <person name="Zhao Z."/>
        </authorList>
    </citation>
    <scope>NUCLEOTIDE SEQUENCE [LARGE SCALE GENOMIC DNA]</scope>
    <source>
        <strain evidence="3">SQ149</strain>
    </source>
</reference>
<keyword evidence="1" id="KW-0812">Transmembrane</keyword>
<dbReference type="EMBL" id="CP134145">
    <property type="protein sequence ID" value="WNC71029.1"/>
    <property type="molecule type" value="Genomic_DNA"/>
</dbReference>
<name>A0ABY9TTE2_9GAMM</name>
<evidence type="ECO:0000313" key="3">
    <source>
        <dbReference type="Proteomes" id="UP001258994"/>
    </source>
</evidence>
<sequence>MNKQESKLTQWAIEFLWLAIPFGVYIESKSYIYLFMLPLCLSCVIFGRLKIRAKSDAIIEHEKIIKYSKYEWQSGFMVFVLTAGIYIFNMI</sequence>
<gene>
    <name evidence="2" type="ORF">RGQ13_12930</name>
</gene>
<keyword evidence="1" id="KW-1133">Transmembrane helix</keyword>
<dbReference type="Proteomes" id="UP001258994">
    <property type="component" value="Chromosome"/>
</dbReference>
<evidence type="ECO:0000256" key="1">
    <source>
        <dbReference type="SAM" id="Phobius"/>
    </source>
</evidence>
<feature type="transmembrane region" description="Helical" evidence="1">
    <location>
        <begin position="7"/>
        <end position="26"/>
    </location>
</feature>
<proteinExistence type="predicted"/>
<evidence type="ECO:0000313" key="2">
    <source>
        <dbReference type="EMBL" id="WNC71029.1"/>
    </source>
</evidence>
<organism evidence="2 3">
    <name type="scientific">Thalassotalea psychrophila</name>
    <dbReference type="NCBI Taxonomy" id="3065647"/>
    <lineage>
        <taxon>Bacteria</taxon>
        <taxon>Pseudomonadati</taxon>
        <taxon>Pseudomonadota</taxon>
        <taxon>Gammaproteobacteria</taxon>
        <taxon>Alteromonadales</taxon>
        <taxon>Colwelliaceae</taxon>
        <taxon>Thalassotalea</taxon>
    </lineage>
</organism>
<keyword evidence="1" id="KW-0472">Membrane</keyword>
<dbReference type="RefSeq" id="WP_348390164.1">
    <property type="nucleotide sequence ID" value="NZ_CP134145.1"/>
</dbReference>
<feature type="transmembrane region" description="Helical" evidence="1">
    <location>
        <begin position="32"/>
        <end position="49"/>
    </location>
</feature>